<keyword evidence="10" id="KW-0812">Transmembrane</keyword>
<dbReference type="GO" id="GO:0006508">
    <property type="term" value="P:proteolysis"/>
    <property type="evidence" value="ECO:0007669"/>
    <property type="project" value="UniProtKB-KW"/>
</dbReference>
<dbReference type="SUPFAM" id="SSF53955">
    <property type="entry name" value="Lysozyme-like"/>
    <property type="match status" value="1"/>
</dbReference>
<dbReference type="GO" id="GO:0009002">
    <property type="term" value="F:serine-type D-Ala-D-Ala carboxypeptidase activity"/>
    <property type="evidence" value="ECO:0007669"/>
    <property type="project" value="UniProtKB-EC"/>
</dbReference>
<gene>
    <name evidence="13" type="ordered locus">Ndas_4845</name>
</gene>
<dbReference type="InterPro" id="IPR012338">
    <property type="entry name" value="Beta-lactam/transpept-like"/>
</dbReference>
<evidence type="ECO:0000256" key="10">
    <source>
        <dbReference type="SAM" id="Phobius"/>
    </source>
</evidence>
<dbReference type="GeneID" id="91487382"/>
<feature type="region of interest" description="Disordered" evidence="9">
    <location>
        <begin position="1"/>
        <end position="205"/>
    </location>
</feature>
<feature type="compositionally biased region" description="Acidic residues" evidence="9">
    <location>
        <begin position="865"/>
        <end position="880"/>
    </location>
</feature>
<comment type="catalytic activity">
    <reaction evidence="7">
        <text>Preferential cleavage: (Ac)2-L-Lys-D-Ala-|-D-Ala. Also transpeptidation of peptidyl-alanyl moieties that are N-acyl substituents of D-alanine.</text>
        <dbReference type="EC" id="3.4.16.4"/>
    </reaction>
</comment>
<keyword evidence="4 13" id="KW-0808">Transferase</keyword>
<evidence type="ECO:0000256" key="2">
    <source>
        <dbReference type="ARBA" id="ARBA00022670"/>
    </source>
</evidence>
<dbReference type="PANTHER" id="PTHR32282:SF34">
    <property type="entry name" value="PENICILLIN-BINDING PROTEIN 1A"/>
    <property type="match status" value="1"/>
</dbReference>
<evidence type="ECO:0000256" key="8">
    <source>
        <dbReference type="ARBA" id="ARBA00049902"/>
    </source>
</evidence>
<evidence type="ECO:0000313" key="14">
    <source>
        <dbReference type="Proteomes" id="UP000002219"/>
    </source>
</evidence>
<keyword evidence="6" id="KW-0511">Multifunctional enzyme</keyword>
<evidence type="ECO:0000256" key="3">
    <source>
        <dbReference type="ARBA" id="ARBA00022676"/>
    </source>
</evidence>
<dbReference type="Gene3D" id="3.40.710.10">
    <property type="entry name" value="DD-peptidase/beta-lactamase superfamily"/>
    <property type="match status" value="1"/>
</dbReference>
<dbReference type="InterPro" id="IPR023346">
    <property type="entry name" value="Lysozyme-like_dom_sf"/>
</dbReference>
<feature type="domain" description="Glycosyl transferase family 51" evidence="12">
    <location>
        <begin position="278"/>
        <end position="425"/>
    </location>
</feature>
<evidence type="ECO:0000256" key="5">
    <source>
        <dbReference type="ARBA" id="ARBA00022801"/>
    </source>
</evidence>
<keyword evidence="10" id="KW-1133">Transmembrane helix</keyword>
<evidence type="ECO:0000259" key="12">
    <source>
        <dbReference type="Pfam" id="PF00912"/>
    </source>
</evidence>
<feature type="compositionally biased region" description="Basic and acidic residues" evidence="9">
    <location>
        <begin position="68"/>
        <end position="136"/>
    </location>
</feature>
<comment type="catalytic activity">
    <reaction evidence="8">
        <text>[GlcNAc-(1-&gt;4)-Mur2Ac(oyl-L-Ala-gamma-D-Glu-L-Lys-D-Ala-D-Ala)](n)-di-trans,octa-cis-undecaprenyl diphosphate + beta-D-GlcNAc-(1-&gt;4)-Mur2Ac(oyl-L-Ala-gamma-D-Glu-L-Lys-D-Ala-D-Ala)-di-trans,octa-cis-undecaprenyl diphosphate = [GlcNAc-(1-&gt;4)-Mur2Ac(oyl-L-Ala-gamma-D-Glu-L-Lys-D-Ala-D-Ala)](n+1)-di-trans,octa-cis-undecaprenyl diphosphate + di-trans,octa-cis-undecaprenyl diphosphate + H(+)</text>
        <dbReference type="Rhea" id="RHEA:23708"/>
        <dbReference type="Rhea" id="RHEA-COMP:9602"/>
        <dbReference type="Rhea" id="RHEA-COMP:9603"/>
        <dbReference type="ChEBI" id="CHEBI:15378"/>
        <dbReference type="ChEBI" id="CHEBI:58405"/>
        <dbReference type="ChEBI" id="CHEBI:60033"/>
        <dbReference type="ChEBI" id="CHEBI:78435"/>
        <dbReference type="EC" id="2.4.99.28"/>
    </reaction>
</comment>
<name>D7B134_NOCDD</name>
<keyword evidence="10" id="KW-0472">Membrane</keyword>
<evidence type="ECO:0000256" key="4">
    <source>
        <dbReference type="ARBA" id="ARBA00022679"/>
    </source>
</evidence>
<dbReference type="Proteomes" id="UP000002219">
    <property type="component" value="Chromosome 1"/>
</dbReference>
<feature type="region of interest" description="Disordered" evidence="9">
    <location>
        <begin position="840"/>
        <end position="978"/>
    </location>
</feature>
<dbReference type="GO" id="GO:0008955">
    <property type="term" value="F:peptidoglycan glycosyltransferase activity"/>
    <property type="evidence" value="ECO:0007669"/>
    <property type="project" value="UniProtKB-EC"/>
</dbReference>
<feature type="domain" description="Penicillin-binding protein transpeptidase" evidence="11">
    <location>
        <begin position="549"/>
        <end position="819"/>
    </location>
</feature>
<feature type="compositionally biased region" description="Basic and acidic residues" evidence="9">
    <location>
        <begin position="147"/>
        <end position="174"/>
    </location>
</feature>
<accession>D7B134</accession>
<evidence type="ECO:0000256" key="7">
    <source>
        <dbReference type="ARBA" id="ARBA00034000"/>
    </source>
</evidence>
<keyword evidence="1" id="KW-0121">Carboxypeptidase</keyword>
<dbReference type="InterPro" id="IPR050396">
    <property type="entry name" value="Glycosyltr_51/Transpeptidase"/>
</dbReference>
<dbReference type="STRING" id="446468.Ndas_4845"/>
<evidence type="ECO:0000313" key="13">
    <source>
        <dbReference type="EMBL" id="ADH70228.1"/>
    </source>
</evidence>
<feature type="transmembrane region" description="Helical" evidence="10">
    <location>
        <begin position="220"/>
        <end position="242"/>
    </location>
</feature>
<evidence type="ECO:0000259" key="11">
    <source>
        <dbReference type="Pfam" id="PF00905"/>
    </source>
</evidence>
<feature type="compositionally biased region" description="Basic and acidic residues" evidence="9">
    <location>
        <begin position="1"/>
        <end position="18"/>
    </location>
</feature>
<dbReference type="InterPro" id="IPR036950">
    <property type="entry name" value="PBP_transglycosylase"/>
</dbReference>
<keyword evidence="3" id="KW-0328">Glycosyltransferase</keyword>
<dbReference type="GO" id="GO:0030288">
    <property type="term" value="C:outer membrane-bounded periplasmic space"/>
    <property type="evidence" value="ECO:0007669"/>
    <property type="project" value="TreeGrafter"/>
</dbReference>
<feature type="compositionally biased region" description="Low complexity" evidence="9">
    <location>
        <begin position="881"/>
        <end position="890"/>
    </location>
</feature>
<keyword evidence="14" id="KW-1185">Reference proteome</keyword>
<dbReference type="KEGG" id="nda:Ndas_4845"/>
<evidence type="ECO:0000256" key="6">
    <source>
        <dbReference type="ARBA" id="ARBA00023268"/>
    </source>
</evidence>
<sequence length="978" mass="105530">MSTERRRNADGGRRRADGPADGSRGGGGRRRADGPPRDEPSGGRRRPDAGDGFWGDDTGPERPRRRRPPEQDARSEGRRRSEGDRPRRPEGQRRAPADGDRPRRRPEGERPRRPQDGERSGHRSEGQRRRPDEDPRGRRRAAGSGPRDPRDRDPRDPRDRGRDRENAARSEGRRAPGRGSRAAAGGGRGGRGGGRRRSRDEEPDDRPWFKRFLSKAWKPALAVFGLMIIGGVAAFAILYAMAPNVNELEAKSDANLSATQIMWAPEGDAEPEVAVTTGEVRRVEVQSEDIPQTVINGVLAAEQRTFYTDPGISISGIGRALLSGGEAGGGSTITQQMARNYYSDLEIENQYIRKIREIFISIKLNQQMEKEEILSTYLNTIYFGRNAMGIQMAAQSYFGKDLDELTDAEGAFLGIIIQMPSNFQGEMGDWTRTYLNEERWPYVQNQLALMHEEDPDLGLPRAEAEALEIPELVPYGTEEGEEEQEYDPKFDYVRQAVVQEIEERYSGITAQDIATQGFVVQTSLDPVLMDAARSSFDVLPNTPEDTMMGLTAVDPATGQIVAFHGGDNVVEDVNNSLTHRTQAGSSYKPYVLATALENGISLNSTFDGDSPQEFPGLQSEVINASGRSWGPVNLIQSTAQSINTPFVELAVQMTPAAVDELAVQAGVAEEQTTTSAQGPLIALGTHQVSALDQAEGYSTFAAGGVHRPAHMVTELRTSDGQVIPPDDADLLENGEQVVTAGVAADVTYAMTQVVEPGGGGDQAALPDGRPVAGKTGTSSDAVSAWFVGYTPQLVAAVGLSRADANQALEFDGQTAGEIFGGTTSANVWREFMTTAMEGVEPAQFPPPAYVGTEQSFVPTPSPSAEESDEPSDEPSVEESPSESPAECDPSMPDSPECQDQQTDEPCEPGWGRDCPESPGSGDQEECGGWGQPACEDTDPSGEASDPEQDGGEQGGGIFGRTTNTGGEPGRLVILGRND</sequence>
<dbReference type="OrthoDB" id="7911552at2"/>
<dbReference type="InterPro" id="IPR001264">
    <property type="entry name" value="Glyco_trans_51"/>
</dbReference>
<dbReference type="Pfam" id="PF00912">
    <property type="entry name" value="Transgly"/>
    <property type="match status" value="1"/>
</dbReference>
<keyword evidence="5" id="KW-0378">Hydrolase</keyword>
<evidence type="ECO:0000256" key="9">
    <source>
        <dbReference type="SAM" id="MobiDB-lite"/>
    </source>
</evidence>
<dbReference type="CAZy" id="GT51">
    <property type="family name" value="Glycosyltransferase Family 51"/>
</dbReference>
<protein>
    <submittedName>
        <fullName evidence="13">Glycosyl transferase family 51</fullName>
    </submittedName>
</protein>
<dbReference type="eggNOG" id="COG0744">
    <property type="taxonomic scope" value="Bacteria"/>
</dbReference>
<dbReference type="Pfam" id="PF00905">
    <property type="entry name" value="Transpeptidase"/>
    <property type="match status" value="1"/>
</dbReference>
<dbReference type="EMBL" id="CP002040">
    <property type="protein sequence ID" value="ADH70228.1"/>
    <property type="molecule type" value="Genomic_DNA"/>
</dbReference>
<dbReference type="GO" id="GO:0009252">
    <property type="term" value="P:peptidoglycan biosynthetic process"/>
    <property type="evidence" value="ECO:0007669"/>
    <property type="project" value="TreeGrafter"/>
</dbReference>
<evidence type="ECO:0000256" key="1">
    <source>
        <dbReference type="ARBA" id="ARBA00022645"/>
    </source>
</evidence>
<dbReference type="GO" id="GO:0008658">
    <property type="term" value="F:penicillin binding"/>
    <property type="evidence" value="ECO:0007669"/>
    <property type="project" value="InterPro"/>
</dbReference>
<dbReference type="PANTHER" id="PTHR32282">
    <property type="entry name" value="BINDING PROTEIN TRANSPEPTIDASE, PUTATIVE-RELATED"/>
    <property type="match status" value="1"/>
</dbReference>
<dbReference type="AlphaFoldDB" id="D7B134"/>
<dbReference type="SUPFAM" id="SSF56601">
    <property type="entry name" value="beta-lactamase/transpeptidase-like"/>
    <property type="match status" value="1"/>
</dbReference>
<proteinExistence type="predicted"/>
<dbReference type="Gene3D" id="1.10.3810.10">
    <property type="entry name" value="Biosynthetic peptidoglycan transglycosylase-like"/>
    <property type="match status" value="1"/>
</dbReference>
<feature type="compositionally biased region" description="Acidic residues" evidence="9">
    <location>
        <begin position="935"/>
        <end position="950"/>
    </location>
</feature>
<reference evidence="13 14" key="1">
    <citation type="journal article" date="2010" name="Stand. Genomic Sci.">
        <title>Complete genome sequence of Nocardiopsis dassonvillei type strain (IMRU 509).</title>
        <authorList>
            <person name="Sun H."/>
            <person name="Lapidus A."/>
            <person name="Nolan M."/>
            <person name="Lucas S."/>
            <person name="Del Rio T.G."/>
            <person name="Tice H."/>
            <person name="Cheng J.F."/>
            <person name="Tapia R."/>
            <person name="Han C."/>
            <person name="Goodwin L."/>
            <person name="Pitluck S."/>
            <person name="Pagani I."/>
            <person name="Ivanova N."/>
            <person name="Mavromatis K."/>
            <person name="Mikhailova N."/>
            <person name="Pati A."/>
            <person name="Chen A."/>
            <person name="Palaniappan K."/>
            <person name="Land M."/>
            <person name="Hauser L."/>
            <person name="Chang Y.J."/>
            <person name="Jeffries C.D."/>
            <person name="Djao O.D."/>
            <person name="Rohde M."/>
            <person name="Sikorski J."/>
            <person name="Goker M."/>
            <person name="Woyke T."/>
            <person name="Bristow J."/>
            <person name="Eisen J.A."/>
            <person name="Markowitz V."/>
            <person name="Hugenholtz P."/>
            <person name="Kyrpides N.C."/>
            <person name="Klenk H.P."/>
        </authorList>
    </citation>
    <scope>NUCLEOTIDE SEQUENCE [LARGE SCALE GENOMIC DNA]</scope>
    <source>
        <strain evidence="14">ATCC 23218 / DSM 43111 / CIP 107115 / JCM 7437 / KCTC 9190 / NBRC 14626 / NCTC 10488 / NRRL B-5397 / IMRU 509</strain>
    </source>
</reference>
<keyword evidence="2" id="KW-0645">Protease</keyword>
<organism evidence="13 14">
    <name type="scientific">Nocardiopsis dassonvillei (strain ATCC 23218 / DSM 43111 / CIP 107115 / JCM 7437 / KCTC 9190 / NBRC 14626 / NCTC 10488 / NRRL B-5397 / IMRU 509)</name>
    <name type="common">Actinomadura dassonvillei</name>
    <dbReference type="NCBI Taxonomy" id="446468"/>
    <lineage>
        <taxon>Bacteria</taxon>
        <taxon>Bacillati</taxon>
        <taxon>Actinomycetota</taxon>
        <taxon>Actinomycetes</taxon>
        <taxon>Streptosporangiales</taxon>
        <taxon>Nocardiopsidaceae</taxon>
        <taxon>Nocardiopsis</taxon>
    </lineage>
</organism>
<dbReference type="RefSeq" id="WP_013155835.1">
    <property type="nucleotide sequence ID" value="NC_014210.1"/>
</dbReference>
<dbReference type="InterPro" id="IPR001460">
    <property type="entry name" value="PCN-bd_Tpept"/>
</dbReference>
<dbReference type="HOGENOM" id="CLU_006354_6_3_11"/>
<feature type="compositionally biased region" description="Basic and acidic residues" evidence="9">
    <location>
        <begin position="30"/>
        <end position="49"/>
    </location>
</feature>